<dbReference type="EMBL" id="KN832970">
    <property type="protein sequence ID" value="KIM92294.1"/>
    <property type="molecule type" value="Genomic_DNA"/>
</dbReference>
<sequence length="232" mass="25903">MSAYTPVIKAEWISAAKQDFLVPDAVGTKILPLPGTSIKQMLEFTLPRHTISVNVHSSESFFSHNSLDTTSDALMIRLRRLPTPAASVVGKLVELRCQAWLDGYQSVNYIHLCDAVSTHFPLWVISFWAKALDLCKMVHEPWVGAKVWLNTEVKQKISAEQRQLAERATILLATLPWDNNPVHSLWCYLGPHWTTGTQQSDLLDILSDRITAQPALAGRLQVKGLALSPKIL</sequence>
<dbReference type="InParanoid" id="A0A0C3GL37"/>
<reference evidence="2" key="2">
    <citation type="submission" date="2015-01" db="EMBL/GenBank/DDBJ databases">
        <title>Evolutionary Origins and Diversification of the Mycorrhizal Mutualists.</title>
        <authorList>
            <consortium name="DOE Joint Genome Institute"/>
            <consortium name="Mycorrhizal Genomics Consortium"/>
            <person name="Kohler A."/>
            <person name="Kuo A."/>
            <person name="Nagy L.G."/>
            <person name="Floudas D."/>
            <person name="Copeland A."/>
            <person name="Barry K.W."/>
            <person name="Cichocki N."/>
            <person name="Veneault-Fourrey C."/>
            <person name="LaButti K."/>
            <person name="Lindquist E.A."/>
            <person name="Lipzen A."/>
            <person name="Lundell T."/>
            <person name="Morin E."/>
            <person name="Murat C."/>
            <person name="Riley R."/>
            <person name="Ohm R."/>
            <person name="Sun H."/>
            <person name="Tunlid A."/>
            <person name="Henrissat B."/>
            <person name="Grigoriev I.V."/>
            <person name="Hibbett D.S."/>
            <person name="Martin F."/>
        </authorList>
    </citation>
    <scope>NUCLEOTIDE SEQUENCE [LARGE SCALE GENOMIC DNA]</scope>
    <source>
        <strain evidence="2">F 1598</strain>
    </source>
</reference>
<dbReference type="Proteomes" id="UP000054166">
    <property type="component" value="Unassembled WGS sequence"/>
</dbReference>
<reference evidence="1 2" key="1">
    <citation type="submission" date="2014-04" db="EMBL/GenBank/DDBJ databases">
        <authorList>
            <consortium name="DOE Joint Genome Institute"/>
            <person name="Kuo A."/>
            <person name="Tarkka M."/>
            <person name="Buscot F."/>
            <person name="Kohler A."/>
            <person name="Nagy L.G."/>
            <person name="Floudas D."/>
            <person name="Copeland A."/>
            <person name="Barry K.W."/>
            <person name="Cichocki N."/>
            <person name="Veneault-Fourrey C."/>
            <person name="LaButti K."/>
            <person name="Lindquist E.A."/>
            <person name="Lipzen A."/>
            <person name="Lundell T."/>
            <person name="Morin E."/>
            <person name="Murat C."/>
            <person name="Sun H."/>
            <person name="Tunlid A."/>
            <person name="Henrissat B."/>
            <person name="Grigoriev I.V."/>
            <person name="Hibbett D.S."/>
            <person name="Martin F."/>
            <person name="Nordberg H.P."/>
            <person name="Cantor M.N."/>
            <person name="Hua S.X."/>
        </authorList>
    </citation>
    <scope>NUCLEOTIDE SEQUENCE [LARGE SCALE GENOMIC DNA]</scope>
    <source>
        <strain evidence="1 2">F 1598</strain>
    </source>
</reference>
<dbReference type="AlphaFoldDB" id="A0A0C3GL37"/>
<dbReference type="HOGENOM" id="CLU_1195269_0_0_1"/>
<organism evidence="1 2">
    <name type="scientific">Piloderma croceum (strain F 1598)</name>
    <dbReference type="NCBI Taxonomy" id="765440"/>
    <lineage>
        <taxon>Eukaryota</taxon>
        <taxon>Fungi</taxon>
        <taxon>Dikarya</taxon>
        <taxon>Basidiomycota</taxon>
        <taxon>Agaricomycotina</taxon>
        <taxon>Agaricomycetes</taxon>
        <taxon>Agaricomycetidae</taxon>
        <taxon>Atheliales</taxon>
        <taxon>Atheliaceae</taxon>
        <taxon>Piloderma</taxon>
    </lineage>
</organism>
<protein>
    <submittedName>
        <fullName evidence="1">Uncharacterized protein</fullName>
    </submittedName>
</protein>
<gene>
    <name evidence="1" type="ORF">PILCRDRAFT_361</name>
</gene>
<dbReference type="OrthoDB" id="2981328at2759"/>
<accession>A0A0C3GL37</accession>
<dbReference type="STRING" id="765440.A0A0C3GL37"/>
<name>A0A0C3GL37_PILCF</name>
<evidence type="ECO:0000313" key="1">
    <source>
        <dbReference type="EMBL" id="KIM92294.1"/>
    </source>
</evidence>
<proteinExistence type="predicted"/>
<keyword evidence="2" id="KW-1185">Reference proteome</keyword>
<evidence type="ECO:0000313" key="2">
    <source>
        <dbReference type="Proteomes" id="UP000054166"/>
    </source>
</evidence>